<dbReference type="InterPro" id="IPR050570">
    <property type="entry name" value="Cell_wall_metabolism_enzyme"/>
</dbReference>
<dbReference type="STRING" id="415015.SAMN05660462_02862"/>
<name>A0A1H3SFT0_9FIRM</name>
<dbReference type="Gene3D" id="2.70.70.10">
    <property type="entry name" value="Glucose Permease (Domain IIA)"/>
    <property type="match status" value="1"/>
</dbReference>
<dbReference type="Pfam" id="PF01551">
    <property type="entry name" value="Peptidase_M23"/>
    <property type="match status" value="1"/>
</dbReference>
<evidence type="ECO:0000256" key="3">
    <source>
        <dbReference type="SAM" id="SignalP"/>
    </source>
</evidence>
<dbReference type="InterPro" id="IPR011055">
    <property type="entry name" value="Dup_hybrid_motif"/>
</dbReference>
<dbReference type="PANTHER" id="PTHR21666:SF289">
    <property type="entry name" value="L-ALA--D-GLU ENDOPEPTIDASE"/>
    <property type="match status" value="1"/>
</dbReference>
<dbReference type="CDD" id="cd12797">
    <property type="entry name" value="M23_peptidase"/>
    <property type="match status" value="1"/>
</dbReference>
<dbReference type="InterPro" id="IPR016047">
    <property type="entry name" value="M23ase_b-sheet_dom"/>
</dbReference>
<keyword evidence="6" id="KW-0378">Hydrolase</keyword>
<evidence type="ECO:0000313" key="7">
    <source>
        <dbReference type="Proteomes" id="UP000198625"/>
    </source>
</evidence>
<keyword evidence="2" id="KW-0175">Coiled coil</keyword>
<proteinExistence type="predicted"/>
<sequence>MKKKVLYILLAIMLLVNSTAVYASLDKLNKELDKNNKKQEQLKKEQKENKKNIEQTNKEITRLDKQVDQTNNELEGIIKQLSDLNEQIEVTKQNLQEAEENLENRNDTLNSRLRVMYKNGAVGYLEVLLGAKDIRDFMTRLDMVKSITNHDVNMLKYMKEQRDAIETNKVALEAQQKSVEITKKNIEVKKKDLEVATRAKENLMRNLEKEKKTLEKLEDELLAEANRLVEEIRKNQRNTAYVNGKMLWPVSGHTRISSYFGYRIHPIYKTKKMHTGIDIPAPTGTPILAANEGVVQFAGTLGGYGKAVIIDHGGKITTLYAHNSSLLVKEGDSVKKGQTIAKAGSTGVSTGPHLHFEVRKNGAYEDPIPWVKGN</sequence>
<dbReference type="Proteomes" id="UP000198625">
    <property type="component" value="Unassembled WGS sequence"/>
</dbReference>
<feature type="coiled-coil region" evidence="2">
    <location>
        <begin position="155"/>
        <end position="238"/>
    </location>
</feature>
<feature type="domain" description="M23ase beta-sheet core" evidence="4">
    <location>
        <begin position="272"/>
        <end position="367"/>
    </location>
</feature>
<dbReference type="AlphaFoldDB" id="A0A1H3SFT0"/>
<keyword evidence="7" id="KW-1185">Reference proteome</keyword>
<dbReference type="Gene3D" id="6.10.250.3150">
    <property type="match status" value="1"/>
</dbReference>
<dbReference type="GO" id="GO:0004222">
    <property type="term" value="F:metalloendopeptidase activity"/>
    <property type="evidence" value="ECO:0007669"/>
    <property type="project" value="TreeGrafter"/>
</dbReference>
<accession>A0A1H3SFT0</accession>
<dbReference type="FunFam" id="2.70.70.10:FF:000006">
    <property type="entry name" value="M23 family peptidase"/>
    <property type="match status" value="1"/>
</dbReference>
<gene>
    <name evidence="6" type="ORF">SAMN05660462_02862</name>
</gene>
<evidence type="ECO:0000256" key="1">
    <source>
        <dbReference type="ARBA" id="ARBA00022729"/>
    </source>
</evidence>
<organism evidence="6 7">
    <name type="scientific">Proteiniborus ethanoligenes</name>
    <dbReference type="NCBI Taxonomy" id="415015"/>
    <lineage>
        <taxon>Bacteria</taxon>
        <taxon>Bacillati</taxon>
        <taxon>Bacillota</taxon>
        <taxon>Clostridia</taxon>
        <taxon>Eubacteriales</taxon>
        <taxon>Proteiniborus</taxon>
    </lineage>
</organism>
<evidence type="ECO:0000256" key="2">
    <source>
        <dbReference type="SAM" id="Coils"/>
    </source>
</evidence>
<dbReference type="Pfam" id="PF24568">
    <property type="entry name" value="CC_PcsB"/>
    <property type="match status" value="1"/>
</dbReference>
<feature type="domain" description="Peptidoglycan hydrolase PcsB coiled-coil" evidence="5">
    <location>
        <begin position="96"/>
        <end position="167"/>
    </location>
</feature>
<dbReference type="InterPro" id="IPR057309">
    <property type="entry name" value="PcsB_CC"/>
</dbReference>
<protein>
    <submittedName>
        <fullName evidence="6">Septal ring factor EnvC, activator of murein hydrolases AmiA and AmiB</fullName>
    </submittedName>
</protein>
<feature type="chain" id="PRO_5011656297" evidence="3">
    <location>
        <begin position="24"/>
        <end position="374"/>
    </location>
</feature>
<feature type="coiled-coil region" evidence="2">
    <location>
        <begin position="22"/>
        <end position="119"/>
    </location>
</feature>
<keyword evidence="1 3" id="KW-0732">Signal</keyword>
<dbReference type="PANTHER" id="PTHR21666">
    <property type="entry name" value="PEPTIDASE-RELATED"/>
    <property type="match status" value="1"/>
</dbReference>
<evidence type="ECO:0000259" key="4">
    <source>
        <dbReference type="Pfam" id="PF01551"/>
    </source>
</evidence>
<evidence type="ECO:0000313" key="6">
    <source>
        <dbReference type="EMBL" id="SDZ36445.1"/>
    </source>
</evidence>
<reference evidence="6 7" key="1">
    <citation type="submission" date="2016-10" db="EMBL/GenBank/DDBJ databases">
        <authorList>
            <person name="de Groot N.N."/>
        </authorList>
    </citation>
    <scope>NUCLEOTIDE SEQUENCE [LARGE SCALE GENOMIC DNA]</scope>
    <source>
        <strain evidence="6 7">DSM 21650</strain>
    </source>
</reference>
<dbReference type="RefSeq" id="WP_244270556.1">
    <property type="nucleotide sequence ID" value="NZ_FNQE01000043.1"/>
</dbReference>
<evidence type="ECO:0000259" key="5">
    <source>
        <dbReference type="Pfam" id="PF24568"/>
    </source>
</evidence>
<feature type="signal peptide" evidence="3">
    <location>
        <begin position="1"/>
        <end position="23"/>
    </location>
</feature>
<dbReference type="EMBL" id="FNQE01000043">
    <property type="protein sequence ID" value="SDZ36445.1"/>
    <property type="molecule type" value="Genomic_DNA"/>
</dbReference>
<dbReference type="SUPFAM" id="SSF51261">
    <property type="entry name" value="Duplicated hybrid motif"/>
    <property type="match status" value="1"/>
</dbReference>